<organism evidence="1 2">
    <name type="scientific">Corynebacterium deserti GIMN1.010</name>
    <dbReference type="NCBI Taxonomy" id="931089"/>
    <lineage>
        <taxon>Bacteria</taxon>
        <taxon>Bacillati</taxon>
        <taxon>Actinomycetota</taxon>
        <taxon>Actinomycetes</taxon>
        <taxon>Mycobacteriales</taxon>
        <taxon>Corynebacteriaceae</taxon>
        <taxon>Corynebacterium</taxon>
    </lineage>
</organism>
<reference evidence="1 2" key="1">
    <citation type="submission" date="2014-08" db="EMBL/GenBank/DDBJ databases">
        <title>Complete genome sequence of Corynebacterium deserti GIMN1.010 (=DSM 45689), isolated from desert sand in western China.</title>
        <authorList>
            <person name="Ruckert C."/>
            <person name="Albersmeier A."/>
            <person name="Kalinowski J."/>
        </authorList>
    </citation>
    <scope>NUCLEOTIDE SEQUENCE [LARGE SCALE GENOMIC DNA]</scope>
    <source>
        <strain evidence="1 2">GIMN1.010</strain>
    </source>
</reference>
<dbReference type="OrthoDB" id="4424197at2"/>
<protein>
    <submittedName>
        <fullName evidence="1">Uncharacterized protein</fullName>
    </submittedName>
</protein>
<dbReference type="AlphaFoldDB" id="A0A0M4CEK8"/>
<evidence type="ECO:0000313" key="2">
    <source>
        <dbReference type="Proteomes" id="UP000068067"/>
    </source>
</evidence>
<dbReference type="PATRIC" id="fig|931089.4.peg.1949"/>
<gene>
    <name evidence="1" type="ORF">CDES_09655</name>
</gene>
<dbReference type="STRING" id="931089.CDES_09655"/>
<accession>A0A0M4CEK8</accession>
<dbReference type="KEGG" id="cdx:CDES_09655"/>
<sequence length="193" mass="20606">MDGFDKGRRIVALLAILTLLTVVAVLSFSDRTAKPMQLNGDVLGQDSSETSAEYLQRASESVANAEDGEQAYSLVTFTQPLSPSEASNLLEGIGRVNAMVMLSAPAMDLPEPIAGETREDVFNRQIKLVDAQLSGIGDVHAPGELNGVVVWDIPQKVRVLSESSLVYSVETLPPDAAWGSFGIRPVDTSGTNF</sequence>
<evidence type="ECO:0000313" key="1">
    <source>
        <dbReference type="EMBL" id="ALC06316.1"/>
    </source>
</evidence>
<keyword evidence="2" id="KW-1185">Reference proteome</keyword>
<name>A0A0M4CEK8_9CORY</name>
<dbReference type="RefSeq" id="WP_053545267.1">
    <property type="nucleotide sequence ID" value="NZ_CP009220.1"/>
</dbReference>
<dbReference type="Proteomes" id="UP000068067">
    <property type="component" value="Chromosome"/>
</dbReference>
<proteinExistence type="predicted"/>
<dbReference type="EMBL" id="CP009220">
    <property type="protein sequence ID" value="ALC06316.1"/>
    <property type="molecule type" value="Genomic_DNA"/>
</dbReference>